<keyword evidence="2" id="KW-0030">Aminoacyl-tRNA synthetase</keyword>
<dbReference type="Proteomes" id="UP000467841">
    <property type="component" value="Unassembled WGS sequence"/>
</dbReference>
<dbReference type="GO" id="GO:0004816">
    <property type="term" value="F:asparagine-tRNA ligase activity"/>
    <property type="evidence" value="ECO:0007669"/>
    <property type="project" value="TreeGrafter"/>
</dbReference>
<evidence type="ECO:0000256" key="1">
    <source>
        <dbReference type="ARBA" id="ARBA00022917"/>
    </source>
</evidence>
<dbReference type="OrthoDB" id="1113414at2759"/>
<name>A0A6D2I694_9BRAS</name>
<keyword evidence="2" id="KW-0436">Ligase</keyword>
<organism evidence="3 5">
    <name type="scientific">Microthlaspi erraticum</name>
    <dbReference type="NCBI Taxonomy" id="1685480"/>
    <lineage>
        <taxon>Eukaryota</taxon>
        <taxon>Viridiplantae</taxon>
        <taxon>Streptophyta</taxon>
        <taxon>Embryophyta</taxon>
        <taxon>Tracheophyta</taxon>
        <taxon>Spermatophyta</taxon>
        <taxon>Magnoliopsida</taxon>
        <taxon>eudicotyledons</taxon>
        <taxon>Gunneridae</taxon>
        <taxon>Pentapetalae</taxon>
        <taxon>rosids</taxon>
        <taxon>malvids</taxon>
        <taxon>Brassicales</taxon>
        <taxon>Brassicaceae</taxon>
        <taxon>Coluteocarpeae</taxon>
        <taxon>Microthlaspi</taxon>
    </lineage>
</organism>
<proteinExistence type="predicted"/>
<sequence>MRFSSQQIKQRCSLVFHDEKRAVFRSKGARKRTFTFLEVKDGYCPASLQVMVEASVYDLSKLVAAGTSVVVDGYLKILPEGKGMKHKTELSVEKVISVGTVDKDYPIDKKNLSLTYLRDYPHLRATTNLVKLPVSSQ</sequence>
<dbReference type="PANTHER" id="PTHR22594">
    <property type="entry name" value="ASPARTYL/LYSYL-TRNA SYNTHETASE"/>
    <property type="match status" value="1"/>
</dbReference>
<evidence type="ECO:0000313" key="3">
    <source>
        <dbReference type="EMBL" id="CAA7025254.1"/>
    </source>
</evidence>
<dbReference type="GO" id="GO:0006421">
    <property type="term" value="P:asparaginyl-tRNA aminoacylation"/>
    <property type="evidence" value="ECO:0007669"/>
    <property type="project" value="TreeGrafter"/>
</dbReference>
<reference evidence="3 5" key="1">
    <citation type="submission" date="2020-01" db="EMBL/GenBank/DDBJ databases">
        <authorList>
            <person name="Mishra B."/>
        </authorList>
    </citation>
    <scope>NUCLEOTIDE SEQUENCE [LARGE SCALE GENOMIC DNA]</scope>
</reference>
<protein>
    <recommendedName>
        <fullName evidence="6">OB domain-containing protein</fullName>
    </recommendedName>
</protein>
<evidence type="ECO:0008006" key="6">
    <source>
        <dbReference type="Google" id="ProtNLM"/>
    </source>
</evidence>
<evidence type="ECO:0000313" key="4">
    <source>
        <dbReference type="EMBL" id="CAA7039671.1"/>
    </source>
</evidence>
<dbReference type="GO" id="GO:0005524">
    <property type="term" value="F:ATP binding"/>
    <property type="evidence" value="ECO:0007669"/>
    <property type="project" value="UniProtKB-KW"/>
</dbReference>
<keyword evidence="1" id="KW-0648">Protein biosynthesis</keyword>
<evidence type="ECO:0000256" key="2">
    <source>
        <dbReference type="ARBA" id="ARBA00023146"/>
    </source>
</evidence>
<dbReference type="EMBL" id="CACVBM020000999">
    <property type="protein sequence ID" value="CAA7025254.1"/>
    <property type="molecule type" value="Genomic_DNA"/>
</dbReference>
<dbReference type="AlphaFoldDB" id="A0A6D2I694"/>
<accession>A0A6D2I694</accession>
<keyword evidence="5" id="KW-1185">Reference proteome</keyword>
<dbReference type="GO" id="GO:0005739">
    <property type="term" value="C:mitochondrion"/>
    <property type="evidence" value="ECO:0007669"/>
    <property type="project" value="TreeGrafter"/>
</dbReference>
<dbReference type="EMBL" id="CACVBM020001216">
    <property type="protein sequence ID" value="CAA7039671.1"/>
    <property type="molecule type" value="Genomic_DNA"/>
</dbReference>
<dbReference type="PANTHER" id="PTHR22594:SF54">
    <property type="entry name" value="ASPARAGINE--TRNA LIGASE, CYTOPLASMIC 1-RELATED"/>
    <property type="match status" value="1"/>
</dbReference>
<evidence type="ECO:0000313" key="5">
    <source>
        <dbReference type="Proteomes" id="UP000467841"/>
    </source>
</evidence>
<gene>
    <name evidence="3" type="ORF">MERR_LOCUS12489</name>
    <name evidence="4" type="ORF">MERR_LOCUS26906</name>
</gene>